<evidence type="ECO:0000256" key="2">
    <source>
        <dbReference type="ARBA" id="ARBA00023125"/>
    </source>
</evidence>
<keyword evidence="3" id="KW-0804">Transcription</keyword>
<dbReference type="PANTHER" id="PTHR30055:SF234">
    <property type="entry name" value="HTH-TYPE TRANSCRIPTIONAL REGULATOR BETI"/>
    <property type="match status" value="1"/>
</dbReference>
<dbReference type="InterPro" id="IPR041583">
    <property type="entry name" value="TetR_C_31"/>
</dbReference>
<dbReference type="InterPro" id="IPR009057">
    <property type="entry name" value="Homeodomain-like_sf"/>
</dbReference>
<dbReference type="InterPro" id="IPR001647">
    <property type="entry name" value="HTH_TetR"/>
</dbReference>
<feature type="DNA-binding region" description="H-T-H motif" evidence="4">
    <location>
        <begin position="33"/>
        <end position="52"/>
    </location>
</feature>
<accession>A0ABV7L097</accession>
<keyword evidence="2 4" id="KW-0238">DNA-binding</keyword>
<evidence type="ECO:0000259" key="5">
    <source>
        <dbReference type="PROSITE" id="PS50977"/>
    </source>
</evidence>
<sequence length="178" mass="19470">MGDKATGEERSLRERILDAALEILQDSGIKKLTQPKVAAAAGIRQSHLTYYFPKKIDLVTALLQGHLDHAGAHGPAHDIMPALRMIATDRRRIRFFLGLVIEAEQQPALRPLVYRHMEQFDALVAAHFGRPAGDPDVQAFLDALRGAGMKQLLRESPAAVDVEALAGRFGLRPAPPQG</sequence>
<keyword evidence="1" id="KW-0805">Transcription regulation</keyword>
<protein>
    <submittedName>
        <fullName evidence="6">TetR/AcrR family transcriptional regulator</fullName>
    </submittedName>
</protein>
<gene>
    <name evidence="6" type="ORF">ACFOGJ_11415</name>
</gene>
<dbReference type="Proteomes" id="UP001595528">
    <property type="component" value="Unassembled WGS sequence"/>
</dbReference>
<dbReference type="PRINTS" id="PR00455">
    <property type="entry name" value="HTHTETR"/>
</dbReference>
<comment type="caution">
    <text evidence="6">The sequence shown here is derived from an EMBL/GenBank/DDBJ whole genome shotgun (WGS) entry which is preliminary data.</text>
</comment>
<dbReference type="Pfam" id="PF17940">
    <property type="entry name" value="TetR_C_31"/>
    <property type="match status" value="1"/>
</dbReference>
<proteinExistence type="predicted"/>
<reference evidence="7" key="1">
    <citation type="journal article" date="2019" name="Int. J. Syst. Evol. Microbiol.">
        <title>The Global Catalogue of Microorganisms (GCM) 10K type strain sequencing project: providing services to taxonomists for standard genome sequencing and annotation.</title>
        <authorList>
            <consortium name="The Broad Institute Genomics Platform"/>
            <consortium name="The Broad Institute Genome Sequencing Center for Infectious Disease"/>
            <person name="Wu L."/>
            <person name="Ma J."/>
        </authorList>
    </citation>
    <scope>NUCLEOTIDE SEQUENCE [LARGE SCALE GENOMIC DNA]</scope>
    <source>
        <strain evidence="7">KCTC 42964</strain>
    </source>
</reference>
<organism evidence="6 7">
    <name type="scientific">Marinibaculum pumilum</name>
    <dbReference type="NCBI Taxonomy" id="1766165"/>
    <lineage>
        <taxon>Bacteria</taxon>
        <taxon>Pseudomonadati</taxon>
        <taxon>Pseudomonadota</taxon>
        <taxon>Alphaproteobacteria</taxon>
        <taxon>Rhodospirillales</taxon>
        <taxon>Rhodospirillaceae</taxon>
        <taxon>Marinibaculum</taxon>
    </lineage>
</organism>
<dbReference type="EMBL" id="JBHRTR010000025">
    <property type="protein sequence ID" value="MFC3227844.1"/>
    <property type="molecule type" value="Genomic_DNA"/>
</dbReference>
<evidence type="ECO:0000256" key="4">
    <source>
        <dbReference type="PROSITE-ProRule" id="PRU00335"/>
    </source>
</evidence>
<dbReference type="Gene3D" id="1.10.357.10">
    <property type="entry name" value="Tetracycline Repressor, domain 2"/>
    <property type="match status" value="1"/>
</dbReference>
<dbReference type="RefSeq" id="WP_379900362.1">
    <property type="nucleotide sequence ID" value="NZ_JBHRTR010000025.1"/>
</dbReference>
<evidence type="ECO:0000313" key="6">
    <source>
        <dbReference type="EMBL" id="MFC3227844.1"/>
    </source>
</evidence>
<dbReference type="PANTHER" id="PTHR30055">
    <property type="entry name" value="HTH-TYPE TRANSCRIPTIONAL REGULATOR RUTR"/>
    <property type="match status" value="1"/>
</dbReference>
<dbReference type="SUPFAM" id="SSF46689">
    <property type="entry name" value="Homeodomain-like"/>
    <property type="match status" value="1"/>
</dbReference>
<evidence type="ECO:0000256" key="3">
    <source>
        <dbReference type="ARBA" id="ARBA00023163"/>
    </source>
</evidence>
<dbReference type="InterPro" id="IPR050109">
    <property type="entry name" value="HTH-type_TetR-like_transc_reg"/>
</dbReference>
<dbReference type="PROSITE" id="PS50977">
    <property type="entry name" value="HTH_TETR_2"/>
    <property type="match status" value="1"/>
</dbReference>
<evidence type="ECO:0000256" key="1">
    <source>
        <dbReference type="ARBA" id="ARBA00023015"/>
    </source>
</evidence>
<evidence type="ECO:0000313" key="7">
    <source>
        <dbReference type="Proteomes" id="UP001595528"/>
    </source>
</evidence>
<dbReference type="Pfam" id="PF00440">
    <property type="entry name" value="TetR_N"/>
    <property type="match status" value="1"/>
</dbReference>
<feature type="domain" description="HTH tetR-type" evidence="5">
    <location>
        <begin position="10"/>
        <end position="70"/>
    </location>
</feature>
<keyword evidence="7" id="KW-1185">Reference proteome</keyword>
<name>A0ABV7L097_9PROT</name>